<gene>
    <name evidence="1" type="ORF">GF339_18090</name>
</gene>
<sequence length="130" mass="15338">MHALLTILKEKQVDKAFDVIGIDFDACFTQKLGENDPNPYQDHEWVVKVVPVFGHVVNAVPRAEKLQELFWEEWFTKDGIIYHHILYLQQPEHYDEIFEAPDHDDIHPERTLGKTWYVIDDQDVSPVLLR</sequence>
<protein>
    <submittedName>
        <fullName evidence="1">Uncharacterized protein</fullName>
    </submittedName>
</protein>
<accession>A0A9D5JYH2</accession>
<comment type="caution">
    <text evidence="1">The sequence shown here is derived from an EMBL/GenBank/DDBJ whole genome shotgun (WGS) entry which is preliminary data.</text>
</comment>
<evidence type="ECO:0000313" key="2">
    <source>
        <dbReference type="Proteomes" id="UP000649604"/>
    </source>
</evidence>
<proteinExistence type="predicted"/>
<dbReference type="EMBL" id="WJJP01000589">
    <property type="protein sequence ID" value="MBD3326500.1"/>
    <property type="molecule type" value="Genomic_DNA"/>
</dbReference>
<dbReference type="Proteomes" id="UP000649604">
    <property type="component" value="Unassembled WGS sequence"/>
</dbReference>
<dbReference type="AlphaFoldDB" id="A0A9D5JYH2"/>
<name>A0A9D5JYH2_9BACT</name>
<organism evidence="1 2">
    <name type="scientific">candidate division KSB3 bacterium</name>
    <dbReference type="NCBI Taxonomy" id="2044937"/>
    <lineage>
        <taxon>Bacteria</taxon>
        <taxon>candidate division KSB3</taxon>
    </lineage>
</organism>
<reference evidence="1" key="1">
    <citation type="submission" date="2019-11" db="EMBL/GenBank/DDBJ databases">
        <title>Microbial mats filling the niche in hypersaline microbial mats.</title>
        <authorList>
            <person name="Wong H.L."/>
            <person name="Macleod F.I."/>
            <person name="White R.A. III"/>
            <person name="Burns B.P."/>
        </authorList>
    </citation>
    <scope>NUCLEOTIDE SEQUENCE</scope>
    <source>
        <strain evidence="1">Rbin_158</strain>
    </source>
</reference>
<evidence type="ECO:0000313" key="1">
    <source>
        <dbReference type="EMBL" id="MBD3326500.1"/>
    </source>
</evidence>